<evidence type="ECO:0000256" key="4">
    <source>
        <dbReference type="ARBA" id="ARBA00023136"/>
    </source>
</evidence>
<dbReference type="GO" id="GO:0016020">
    <property type="term" value="C:membrane"/>
    <property type="evidence" value="ECO:0007669"/>
    <property type="project" value="UniProtKB-SubCell"/>
</dbReference>
<dbReference type="InterPro" id="IPR038050">
    <property type="entry name" value="Neuro_actylchol_rec"/>
</dbReference>
<dbReference type="GO" id="GO:0004888">
    <property type="term" value="F:transmembrane signaling receptor activity"/>
    <property type="evidence" value="ECO:0007669"/>
    <property type="project" value="InterPro"/>
</dbReference>
<dbReference type="GO" id="GO:0005230">
    <property type="term" value="F:extracellular ligand-gated monoatomic ion channel activity"/>
    <property type="evidence" value="ECO:0007669"/>
    <property type="project" value="InterPro"/>
</dbReference>
<dbReference type="SUPFAM" id="SSF63712">
    <property type="entry name" value="Nicotinic receptor ligand binding domain-like"/>
    <property type="match status" value="1"/>
</dbReference>
<sequence>MVPRPSLPPAKFYLPPTPRPVLVDSSGLVQWVPGSIFHIACKLDLTNYPFDEQICQLDMTAMDYKPPKLTFLAITDVVGLNFYIENGEWELNATSLSATTFLIADIPASSIQVSFTLRRKPEFLVISVLLPIVFLSLLNLLVFLIPVDSGEKISFGKNTLNIMKRIEIERCPVLEEDQTSPKTEPNLFLTLLSKVMTSNPKATPPPLCDHELSLENAGPDSPPGLPSKVNRKVKLCGLAVRHSLRDREVWVRSPAESNQGL</sequence>
<dbReference type="InterPro" id="IPR006202">
    <property type="entry name" value="Neur_chan_lig-bd"/>
</dbReference>
<keyword evidence="2 5" id="KW-0812">Transmembrane</keyword>
<evidence type="ECO:0000256" key="1">
    <source>
        <dbReference type="ARBA" id="ARBA00004141"/>
    </source>
</evidence>
<feature type="domain" description="Neurotransmitter-gated ion-channel ligand-binding" evidence="6">
    <location>
        <begin position="20"/>
        <end position="121"/>
    </location>
</feature>
<dbReference type="InterPro" id="IPR006201">
    <property type="entry name" value="Neur_channel"/>
</dbReference>
<evidence type="ECO:0000256" key="5">
    <source>
        <dbReference type="SAM" id="Phobius"/>
    </source>
</evidence>
<dbReference type="PANTHER" id="PTHR18945">
    <property type="entry name" value="NEUROTRANSMITTER GATED ION CHANNEL"/>
    <property type="match status" value="1"/>
</dbReference>
<evidence type="ECO:0000259" key="6">
    <source>
        <dbReference type="Pfam" id="PF02931"/>
    </source>
</evidence>
<dbReference type="CDD" id="cd18989">
    <property type="entry name" value="LGIC_ECD_cation"/>
    <property type="match status" value="1"/>
</dbReference>
<keyword evidence="3 5" id="KW-1133">Transmembrane helix</keyword>
<accession>A0AAV4JHG6</accession>
<comment type="caution">
    <text evidence="7">The sequence shown here is derived from an EMBL/GenBank/DDBJ whole genome shotgun (WGS) entry which is preliminary data.</text>
</comment>
<name>A0AAV4JHG6_9GAST</name>
<evidence type="ECO:0000313" key="8">
    <source>
        <dbReference type="Proteomes" id="UP000762676"/>
    </source>
</evidence>
<keyword evidence="7" id="KW-0675">Receptor</keyword>
<gene>
    <name evidence="7" type="ORF">ElyMa_005075400</name>
</gene>
<evidence type="ECO:0000313" key="7">
    <source>
        <dbReference type="EMBL" id="GFS21173.1"/>
    </source>
</evidence>
<organism evidence="7 8">
    <name type="scientific">Elysia marginata</name>
    <dbReference type="NCBI Taxonomy" id="1093978"/>
    <lineage>
        <taxon>Eukaryota</taxon>
        <taxon>Metazoa</taxon>
        <taxon>Spiralia</taxon>
        <taxon>Lophotrochozoa</taxon>
        <taxon>Mollusca</taxon>
        <taxon>Gastropoda</taxon>
        <taxon>Heterobranchia</taxon>
        <taxon>Euthyneura</taxon>
        <taxon>Panpulmonata</taxon>
        <taxon>Sacoglossa</taxon>
        <taxon>Placobranchoidea</taxon>
        <taxon>Plakobranchidae</taxon>
        <taxon>Elysia</taxon>
    </lineage>
</organism>
<keyword evidence="4 5" id="KW-0472">Membrane</keyword>
<dbReference type="PROSITE" id="PS00236">
    <property type="entry name" value="NEUROTR_ION_CHANNEL"/>
    <property type="match status" value="1"/>
</dbReference>
<dbReference type="SUPFAM" id="SSF90112">
    <property type="entry name" value="Neurotransmitter-gated ion-channel transmembrane pore"/>
    <property type="match status" value="1"/>
</dbReference>
<dbReference type="InterPro" id="IPR036734">
    <property type="entry name" value="Neur_chan_lig-bd_sf"/>
</dbReference>
<proteinExistence type="predicted"/>
<comment type="subcellular location">
    <subcellularLocation>
        <location evidence="1">Membrane</location>
        <topology evidence="1">Multi-pass membrane protein</topology>
    </subcellularLocation>
</comment>
<dbReference type="Pfam" id="PF02931">
    <property type="entry name" value="Neur_chan_LBD"/>
    <property type="match status" value="1"/>
</dbReference>
<reference evidence="7 8" key="1">
    <citation type="journal article" date="2021" name="Elife">
        <title>Chloroplast acquisition without the gene transfer in kleptoplastic sea slugs, Plakobranchus ocellatus.</title>
        <authorList>
            <person name="Maeda T."/>
            <person name="Takahashi S."/>
            <person name="Yoshida T."/>
            <person name="Shimamura S."/>
            <person name="Takaki Y."/>
            <person name="Nagai Y."/>
            <person name="Toyoda A."/>
            <person name="Suzuki Y."/>
            <person name="Arimoto A."/>
            <person name="Ishii H."/>
            <person name="Satoh N."/>
            <person name="Nishiyama T."/>
            <person name="Hasebe M."/>
            <person name="Maruyama T."/>
            <person name="Minagawa J."/>
            <person name="Obokata J."/>
            <person name="Shigenobu S."/>
        </authorList>
    </citation>
    <scope>NUCLEOTIDE SEQUENCE [LARGE SCALE GENOMIC DNA]</scope>
</reference>
<evidence type="ECO:0000256" key="2">
    <source>
        <dbReference type="ARBA" id="ARBA00022692"/>
    </source>
</evidence>
<dbReference type="Gene3D" id="1.20.58.390">
    <property type="entry name" value="Neurotransmitter-gated ion-channel transmembrane domain"/>
    <property type="match status" value="1"/>
</dbReference>
<dbReference type="EMBL" id="BMAT01010153">
    <property type="protein sequence ID" value="GFS21173.1"/>
    <property type="molecule type" value="Genomic_DNA"/>
</dbReference>
<dbReference type="Gene3D" id="2.70.170.10">
    <property type="entry name" value="Neurotransmitter-gated ion-channel ligand-binding domain"/>
    <property type="match status" value="1"/>
</dbReference>
<feature type="transmembrane region" description="Helical" evidence="5">
    <location>
        <begin position="123"/>
        <end position="145"/>
    </location>
</feature>
<dbReference type="InterPro" id="IPR018000">
    <property type="entry name" value="Neurotransmitter_ion_chnl_CS"/>
</dbReference>
<dbReference type="Proteomes" id="UP000762676">
    <property type="component" value="Unassembled WGS sequence"/>
</dbReference>
<protein>
    <submittedName>
        <fullName evidence="7">Neuronal acetylcholine receptor subunit alpha-7</fullName>
    </submittedName>
</protein>
<keyword evidence="8" id="KW-1185">Reference proteome</keyword>
<dbReference type="InterPro" id="IPR036719">
    <property type="entry name" value="Neuro-gated_channel_TM_sf"/>
</dbReference>
<dbReference type="AlphaFoldDB" id="A0AAV4JHG6"/>
<evidence type="ECO:0000256" key="3">
    <source>
        <dbReference type="ARBA" id="ARBA00022989"/>
    </source>
</evidence>